<dbReference type="InterPro" id="IPR044846">
    <property type="entry name" value="GH10"/>
</dbReference>
<keyword evidence="2" id="KW-0378">Hydrolase</keyword>
<evidence type="ECO:0000259" key="7">
    <source>
        <dbReference type="PROSITE" id="PS51760"/>
    </source>
</evidence>
<dbReference type="PANTHER" id="PTHR31490">
    <property type="entry name" value="GLYCOSYL HYDROLASE"/>
    <property type="match status" value="1"/>
</dbReference>
<keyword evidence="3" id="KW-0119">Carbohydrate metabolism</keyword>
<feature type="active site" description="Nucleophile" evidence="6">
    <location>
        <position position="174"/>
    </location>
</feature>
<dbReference type="Pfam" id="PF00331">
    <property type="entry name" value="Glyco_hydro_10"/>
    <property type="match status" value="1"/>
</dbReference>
<evidence type="ECO:0000256" key="4">
    <source>
        <dbReference type="ARBA" id="ARBA00023295"/>
    </source>
</evidence>
<comment type="caution">
    <text evidence="8">The sequence shown here is derived from an EMBL/GenBank/DDBJ whole genome shotgun (WGS) entry which is preliminary data.</text>
</comment>
<dbReference type="InterPro" id="IPR031158">
    <property type="entry name" value="GH10_AS"/>
</dbReference>
<dbReference type="PROSITE" id="PS51760">
    <property type="entry name" value="GH10_2"/>
    <property type="match status" value="1"/>
</dbReference>
<evidence type="ECO:0000256" key="5">
    <source>
        <dbReference type="ARBA" id="ARBA00023326"/>
    </source>
</evidence>
<name>A0ABQ7EF08_BRACR</name>
<dbReference type="PANTHER" id="PTHR31490:SF52">
    <property type="entry name" value="ENDO-1,4-BETA-XYLANASE 5-RELATED"/>
    <property type="match status" value="1"/>
</dbReference>
<dbReference type="Gene3D" id="3.20.20.80">
    <property type="entry name" value="Glycosidases"/>
    <property type="match status" value="2"/>
</dbReference>
<dbReference type="EMBL" id="QGKV02000299">
    <property type="protein sequence ID" value="KAF3594789.1"/>
    <property type="molecule type" value="Genomic_DNA"/>
</dbReference>
<organism evidence="8 9">
    <name type="scientific">Brassica cretica</name>
    <name type="common">Mustard</name>
    <dbReference type="NCBI Taxonomy" id="69181"/>
    <lineage>
        <taxon>Eukaryota</taxon>
        <taxon>Viridiplantae</taxon>
        <taxon>Streptophyta</taxon>
        <taxon>Embryophyta</taxon>
        <taxon>Tracheophyta</taxon>
        <taxon>Spermatophyta</taxon>
        <taxon>Magnoliopsida</taxon>
        <taxon>eudicotyledons</taxon>
        <taxon>Gunneridae</taxon>
        <taxon>Pentapetalae</taxon>
        <taxon>rosids</taxon>
        <taxon>malvids</taxon>
        <taxon>Brassicales</taxon>
        <taxon>Brassicaceae</taxon>
        <taxon>Brassiceae</taxon>
        <taxon>Brassica</taxon>
    </lineage>
</organism>
<proteinExistence type="inferred from homology"/>
<reference evidence="8 9" key="1">
    <citation type="journal article" date="2020" name="BMC Genomics">
        <title>Intraspecific diversification of the crop wild relative Brassica cretica Lam. using demographic model selection.</title>
        <authorList>
            <person name="Kioukis A."/>
            <person name="Michalopoulou V.A."/>
            <person name="Briers L."/>
            <person name="Pirintsos S."/>
            <person name="Studholme D.J."/>
            <person name="Pavlidis P."/>
            <person name="Sarris P.F."/>
        </authorList>
    </citation>
    <scope>NUCLEOTIDE SEQUENCE [LARGE SCALE GENOMIC DNA]</scope>
    <source>
        <strain evidence="9">cv. PFS-1207/04</strain>
    </source>
</reference>
<accession>A0ABQ7EF08</accession>
<evidence type="ECO:0000256" key="2">
    <source>
        <dbReference type="ARBA" id="ARBA00022801"/>
    </source>
</evidence>
<gene>
    <name evidence="8" type="ORF">DY000_02027839</name>
</gene>
<protein>
    <recommendedName>
        <fullName evidence="7">GH10 domain-containing protein</fullName>
    </recommendedName>
</protein>
<dbReference type="SUPFAM" id="SSF51445">
    <property type="entry name" value="(Trans)glycosidases"/>
    <property type="match status" value="1"/>
</dbReference>
<dbReference type="InterPro" id="IPR001000">
    <property type="entry name" value="GH10_dom"/>
</dbReference>
<evidence type="ECO:0000313" key="8">
    <source>
        <dbReference type="EMBL" id="KAF3594789.1"/>
    </source>
</evidence>
<dbReference type="InterPro" id="IPR017853">
    <property type="entry name" value="GH"/>
</dbReference>
<sequence>MLGVNASSRFYNLAYKLDPDVTLFVNEYNTIENPGGVTATPVSCILSYALIYLRGHTVLWDDPKMQPSWVKKIKDPEDLMNVTLNRINSVMKRYKDPDVTLFVNEYNTIENPGGVTATPVKEKMEEILAYQGNENIKGAIGAQGHFSPTQPNLAYMRSALDTLGSLGLPVWITELDMPKCPNQAKYMEEILREAYSHPAVEGIIIFAGPEVIGFGQADTRGQGLQQHGDRRCN</sequence>
<evidence type="ECO:0000256" key="6">
    <source>
        <dbReference type="PROSITE-ProRule" id="PRU10061"/>
    </source>
</evidence>
<comment type="similarity">
    <text evidence="1">Belongs to the glycosyl hydrolase 10 (cellulase F) family.</text>
</comment>
<dbReference type="PROSITE" id="PS00591">
    <property type="entry name" value="GH10_1"/>
    <property type="match status" value="1"/>
</dbReference>
<dbReference type="Proteomes" id="UP000266723">
    <property type="component" value="Unassembled WGS sequence"/>
</dbReference>
<feature type="domain" description="GH10" evidence="7">
    <location>
        <begin position="1"/>
        <end position="233"/>
    </location>
</feature>
<evidence type="ECO:0000256" key="1">
    <source>
        <dbReference type="ARBA" id="ARBA00007495"/>
    </source>
</evidence>
<keyword evidence="4" id="KW-0326">Glycosidase</keyword>
<keyword evidence="9" id="KW-1185">Reference proteome</keyword>
<evidence type="ECO:0000256" key="3">
    <source>
        <dbReference type="ARBA" id="ARBA00023277"/>
    </source>
</evidence>
<evidence type="ECO:0000313" key="9">
    <source>
        <dbReference type="Proteomes" id="UP000266723"/>
    </source>
</evidence>
<keyword evidence="5" id="KW-0624">Polysaccharide degradation</keyword>